<sequence>MSAENHSPSETSPPHSPTVFHHPTQTLASEEEDTEGNEKSSSEESLFPKDKKSLEEDQHLEEEEEEKYLKGKKYLHEQEHLKEEKYLQKEKHLEGREDLYENFLVDSPRHTPGPFPTLKQLQKQARDQGPGAPRCITPATANRALDRCLALMSQKPGPASRVLRVPTFFAVPAPISEPTSSRPPRGDSIPSTSSMKYNWEFLDWQDQSTQTEWIYESKLGWGSRWDKPPSMAYVLEKLSGVMLPSWDENFNQAQQAGLLSGGPQRAPYFLVNKTWNPKGLVSDHWPGQVFTSSYQMVFRTMVKEMAVRDEMEEDIYIPLTGHLESETRRKLGILLKKNFEKYKEIILWIIKKRESKNPSPIFRHVLPVTSSSTVLAPVVGPPSFEEPEKEEVKKPRIVRREKTLEIDTDWIKSKTKVHQDDGELILYPSETVFQILFSDGSGQIHYPSGHLAMLILSIKEGKFTCIILEDSEHLCIRALINNSGHATFYDENGDIWLSLSPNLGYYFAKGKHQKAWNWWDLNLHVHAPPVQSISLNINRYIKVHIRSQDKIIFHFTHQKKRICLNLGTRYKFISPEVLSEMKKKAILEMEISPTAQKIQILLGKMSRTLNILTIFDLKNFIEGSKIFPMRQSELEEKTSSSGLRQSPDYPTASSA</sequence>
<organism evidence="3 4">
    <name type="scientific">Camelus ferus</name>
    <name type="common">Wild bactrian camel</name>
    <name type="synonym">Camelus bactrianus ferus</name>
    <dbReference type="NCBI Taxonomy" id="419612"/>
    <lineage>
        <taxon>Eukaryota</taxon>
        <taxon>Metazoa</taxon>
        <taxon>Chordata</taxon>
        <taxon>Craniata</taxon>
        <taxon>Vertebrata</taxon>
        <taxon>Euteleostomi</taxon>
        <taxon>Mammalia</taxon>
        <taxon>Eutheria</taxon>
        <taxon>Laurasiatheria</taxon>
        <taxon>Artiodactyla</taxon>
        <taxon>Tylopoda</taxon>
        <taxon>Camelidae</taxon>
        <taxon>Camelus</taxon>
    </lineage>
</organism>
<dbReference type="InterPro" id="IPR029281">
    <property type="entry name" value="FAM194_C"/>
</dbReference>
<dbReference type="PANTHER" id="PTHR23093:SF17">
    <property type="entry name" value="GLUTAMATE-RICH PROTEIN 6B"/>
    <property type="match status" value="1"/>
</dbReference>
<evidence type="ECO:0000256" key="1">
    <source>
        <dbReference type="SAM" id="MobiDB-lite"/>
    </source>
</evidence>
<dbReference type="OrthoDB" id="527209at2759"/>
<dbReference type="KEGG" id="cfr:102514483"/>
<reference evidence="4" key="1">
    <citation type="submission" date="2025-08" db="UniProtKB">
        <authorList>
            <consortium name="RefSeq"/>
        </authorList>
    </citation>
    <scope>IDENTIFICATION</scope>
    <source>
        <tissue evidence="4">Ear skin</tissue>
    </source>
</reference>
<protein>
    <submittedName>
        <fullName evidence="4">Glutamate-rich protein 6B</fullName>
    </submittedName>
</protein>
<feature type="compositionally biased region" description="Basic and acidic residues" evidence="1">
    <location>
        <begin position="36"/>
        <end position="57"/>
    </location>
</feature>
<feature type="region of interest" description="Disordered" evidence="1">
    <location>
        <begin position="1"/>
        <end position="74"/>
    </location>
</feature>
<evidence type="ECO:0000259" key="2">
    <source>
        <dbReference type="Pfam" id="PF14977"/>
    </source>
</evidence>
<accession>A0A8B7KBN3</accession>
<proteinExistence type="predicted"/>
<keyword evidence="3" id="KW-1185">Reference proteome</keyword>
<feature type="region of interest" description="Disordered" evidence="1">
    <location>
        <begin position="633"/>
        <end position="655"/>
    </location>
</feature>
<gene>
    <name evidence="4" type="primary">ERICH6B</name>
</gene>
<dbReference type="RefSeq" id="XP_014416940.1">
    <property type="nucleotide sequence ID" value="XM_014561454.1"/>
</dbReference>
<dbReference type="Proteomes" id="UP000694856">
    <property type="component" value="Chromosome 14"/>
</dbReference>
<feature type="compositionally biased region" description="Low complexity" evidence="1">
    <location>
        <begin position="1"/>
        <end position="13"/>
    </location>
</feature>
<dbReference type="Pfam" id="PF14977">
    <property type="entry name" value="FAM194"/>
    <property type="match status" value="1"/>
</dbReference>
<dbReference type="GeneID" id="102514483"/>
<feature type="domain" description="FAM194 C-terminal" evidence="2">
    <location>
        <begin position="420"/>
        <end position="619"/>
    </location>
</feature>
<dbReference type="AlphaFoldDB" id="A0A8B7KBN3"/>
<dbReference type="PANTHER" id="PTHR23093">
    <property type="entry name" value="SIMILAR TO CHROMOSOME 3 OPEN READING FRAME 20"/>
    <property type="match status" value="1"/>
</dbReference>
<evidence type="ECO:0000313" key="3">
    <source>
        <dbReference type="Proteomes" id="UP000694856"/>
    </source>
</evidence>
<evidence type="ECO:0000313" key="4">
    <source>
        <dbReference type="RefSeq" id="XP_014416940.1"/>
    </source>
</evidence>
<name>A0A8B7KBN3_CAMFR</name>
<dbReference type="CTD" id="220081"/>